<accession>A0ABR2S097</accession>
<evidence type="ECO:0000313" key="1">
    <source>
        <dbReference type="EMBL" id="KAK9018473.1"/>
    </source>
</evidence>
<keyword evidence="2" id="KW-1185">Reference proteome</keyword>
<reference evidence="1 2" key="1">
    <citation type="journal article" date="2024" name="G3 (Bethesda)">
        <title>Genome assembly of Hibiscus sabdariffa L. provides insights into metabolisms of medicinal natural products.</title>
        <authorList>
            <person name="Kim T."/>
        </authorList>
    </citation>
    <scope>NUCLEOTIDE SEQUENCE [LARGE SCALE GENOMIC DNA]</scope>
    <source>
        <strain evidence="1">TK-2024</strain>
        <tissue evidence="1">Old leaves</tissue>
    </source>
</reference>
<organism evidence="1 2">
    <name type="scientific">Hibiscus sabdariffa</name>
    <name type="common">roselle</name>
    <dbReference type="NCBI Taxonomy" id="183260"/>
    <lineage>
        <taxon>Eukaryota</taxon>
        <taxon>Viridiplantae</taxon>
        <taxon>Streptophyta</taxon>
        <taxon>Embryophyta</taxon>
        <taxon>Tracheophyta</taxon>
        <taxon>Spermatophyta</taxon>
        <taxon>Magnoliopsida</taxon>
        <taxon>eudicotyledons</taxon>
        <taxon>Gunneridae</taxon>
        <taxon>Pentapetalae</taxon>
        <taxon>rosids</taxon>
        <taxon>malvids</taxon>
        <taxon>Malvales</taxon>
        <taxon>Malvaceae</taxon>
        <taxon>Malvoideae</taxon>
        <taxon>Hibiscus</taxon>
    </lineage>
</organism>
<protein>
    <submittedName>
        <fullName evidence="1">Uncharacterized protein</fullName>
    </submittedName>
</protein>
<name>A0ABR2S097_9ROSI</name>
<proteinExistence type="predicted"/>
<gene>
    <name evidence="1" type="ORF">V6N11_001447</name>
</gene>
<comment type="caution">
    <text evidence="1">The sequence shown here is derived from an EMBL/GenBank/DDBJ whole genome shotgun (WGS) entry which is preliminary data.</text>
</comment>
<dbReference type="Proteomes" id="UP001396334">
    <property type="component" value="Unassembled WGS sequence"/>
</dbReference>
<sequence length="107" mass="11296">MVSPTASPKATSSANPLFIVNDFSAFPRTAVTQSNVVSIQNNSVFSEEQLATLHKMFSNLGGYSNTKAVISENEGTQTKSLPTAFLAAEAAKGWILDSGASDHMTGR</sequence>
<dbReference type="EMBL" id="JBBPBN010000019">
    <property type="protein sequence ID" value="KAK9018473.1"/>
    <property type="molecule type" value="Genomic_DNA"/>
</dbReference>
<evidence type="ECO:0000313" key="2">
    <source>
        <dbReference type="Proteomes" id="UP001396334"/>
    </source>
</evidence>